<dbReference type="EMBL" id="CP133217">
    <property type="protein sequence ID" value="WML86619.1"/>
    <property type="molecule type" value="Genomic_DNA"/>
</dbReference>
<protein>
    <submittedName>
        <fullName evidence="3">TraE/TraK family type IV conjugative transfer system protein</fullName>
    </submittedName>
</protein>
<feature type="transmembrane region" description="Helical" evidence="1">
    <location>
        <begin position="20"/>
        <end position="40"/>
    </location>
</feature>
<gene>
    <name evidence="2" type="ORF">RCC75_05250</name>
    <name evidence="3" type="ORF">RCG00_20330</name>
</gene>
<name>A0AA51R1C8_9GAMM</name>
<evidence type="ECO:0000313" key="2">
    <source>
        <dbReference type="EMBL" id="MDQ5767922.1"/>
    </source>
</evidence>
<dbReference type="EMBL" id="JAVFKN010000004">
    <property type="protein sequence ID" value="MDQ5767922.1"/>
    <property type="molecule type" value="Genomic_DNA"/>
</dbReference>
<dbReference type="PROSITE" id="PS51257">
    <property type="entry name" value="PROKAR_LIPOPROTEIN"/>
    <property type="match status" value="1"/>
</dbReference>
<reference evidence="3 4" key="1">
    <citation type="submission" date="2023-08" db="EMBL/GenBank/DDBJ databases">
        <title>New molecular markers tilS and rpoB for phylogenetic and monitoring studies of the genus Thiothrix biodiversity.</title>
        <authorList>
            <person name="Ravin N.V."/>
            <person name="Smolyakov D."/>
            <person name="Markov N.D."/>
            <person name="Beletsky A.V."/>
            <person name="Mardanov A.V."/>
            <person name="Rudenko T.S."/>
            <person name="Grabovich M.Y."/>
        </authorList>
    </citation>
    <scope>NUCLEOTIDE SEQUENCE</scope>
    <source>
        <strain evidence="3">DNT52</strain>
        <strain evidence="2 4">H33</strain>
    </source>
</reference>
<accession>A0AA51R1C8</accession>
<dbReference type="InterPro" id="IPR007973">
    <property type="entry name" value="Pilus_assembly_TraE"/>
</dbReference>
<keyword evidence="1" id="KW-1133">Transmembrane helix</keyword>
<dbReference type="AlphaFoldDB" id="A0AA51R1C8"/>
<evidence type="ECO:0000313" key="4">
    <source>
        <dbReference type="Proteomes" id="UP001223336"/>
    </source>
</evidence>
<keyword evidence="4" id="KW-1185">Reference proteome</keyword>
<keyword evidence="1" id="KW-0812">Transmembrane</keyword>
<evidence type="ECO:0000313" key="3">
    <source>
        <dbReference type="EMBL" id="WML86619.1"/>
    </source>
</evidence>
<evidence type="ECO:0000256" key="1">
    <source>
        <dbReference type="SAM" id="Phobius"/>
    </source>
</evidence>
<keyword evidence="1" id="KW-0472">Membrane</keyword>
<dbReference type="Proteomes" id="UP001223336">
    <property type="component" value="Unassembled WGS sequence"/>
</dbReference>
<dbReference type="RefSeq" id="WP_308134040.1">
    <property type="nucleotide sequence ID" value="NZ_CP133197.1"/>
</dbReference>
<proteinExistence type="predicted"/>
<organism evidence="3">
    <name type="scientific">Thiothrix subterranea</name>
    <dbReference type="NCBI Taxonomy" id="2735563"/>
    <lineage>
        <taxon>Bacteria</taxon>
        <taxon>Pseudomonadati</taxon>
        <taxon>Pseudomonadota</taxon>
        <taxon>Gammaproteobacteria</taxon>
        <taxon>Thiotrichales</taxon>
        <taxon>Thiotrichaceae</taxon>
        <taxon>Thiothrix</taxon>
    </lineage>
</organism>
<sequence>MNRDKQLKDFAQIHREKRRWQVVAAILLGCLALLVLTLFGKSTSTKTIFIPPNAGVADKPFWVADSGASPEYYQMSADYVAQLALTTDVKSAPYNLDRLLAITHPSLKGTLKAELDAVTLKMKQENVMQAFYPMEYYTADQQPVAAIKGTLKTWVGDKLTSNRQVVYRMAFQMDAGRIWLTEFRETTPVDPLNGNPTTRATP</sequence>
<dbReference type="Proteomes" id="UP001229862">
    <property type="component" value="Chromosome"/>
</dbReference>
<dbReference type="Pfam" id="PF05309">
    <property type="entry name" value="TraE"/>
    <property type="match status" value="1"/>
</dbReference>